<evidence type="ECO:0000256" key="3">
    <source>
        <dbReference type="ARBA" id="ARBA00022695"/>
    </source>
</evidence>
<keyword evidence="3 9" id="KW-0548">Nucleotidyltransferase</keyword>
<dbReference type="NCBIfam" id="TIGR00125">
    <property type="entry name" value="cyt_tran_rel"/>
    <property type="match status" value="1"/>
</dbReference>
<reference evidence="9 10" key="1">
    <citation type="submission" date="2020-08" db="EMBL/GenBank/DDBJ databases">
        <title>Genomic Encyclopedia of Type Strains, Phase IV (KMG-IV): sequencing the most valuable type-strain genomes for metagenomic binning, comparative biology and taxonomic classification.</title>
        <authorList>
            <person name="Goeker M."/>
        </authorList>
    </citation>
    <scope>NUCLEOTIDE SEQUENCE [LARGE SCALE GENOMIC DNA]</scope>
    <source>
        <strain evidence="9 10">DSM 23562</strain>
    </source>
</reference>
<dbReference type="InterPro" id="IPR004821">
    <property type="entry name" value="Cyt_trans-like"/>
</dbReference>
<gene>
    <name evidence="9" type="ORF">HNQ39_003400</name>
</gene>
<evidence type="ECO:0000256" key="2">
    <source>
        <dbReference type="ARBA" id="ARBA00022679"/>
    </source>
</evidence>
<sequence>MTRDEFAAEAARLKADGKCVVFTNGVFDILHVGHLRYLQQARALGDALFVGVNADASVRRLGKGPERPINPEGERAELLLGLKCVDAVCVFEEDTPVELIRAVQPSIHCKGGDYASPDVLPETAIVREYGGEVVILPLVPGRSTTNVVKKLTSPSR</sequence>
<dbReference type="Gene3D" id="3.40.50.620">
    <property type="entry name" value="HUPs"/>
    <property type="match status" value="1"/>
</dbReference>
<dbReference type="GO" id="GO:0005524">
    <property type="term" value="F:ATP binding"/>
    <property type="evidence" value="ECO:0007669"/>
    <property type="project" value="UniProtKB-KW"/>
</dbReference>
<name>A0A7W9SRP0_ARMRO</name>
<dbReference type="Proteomes" id="UP000520814">
    <property type="component" value="Unassembled WGS sequence"/>
</dbReference>
<evidence type="ECO:0000313" key="9">
    <source>
        <dbReference type="EMBL" id="MBB6051590.1"/>
    </source>
</evidence>
<keyword evidence="5" id="KW-0067">ATP-binding</keyword>
<keyword evidence="4" id="KW-0547">Nucleotide-binding</keyword>
<keyword evidence="10" id="KW-1185">Reference proteome</keyword>
<comment type="caution">
    <text evidence="9">The sequence shown here is derived from an EMBL/GenBank/DDBJ whole genome shotgun (WGS) entry which is preliminary data.</text>
</comment>
<dbReference type="RefSeq" id="WP_184198837.1">
    <property type="nucleotide sequence ID" value="NZ_JACHGW010000003.1"/>
</dbReference>
<dbReference type="InterPro" id="IPR011914">
    <property type="entry name" value="RfaE_dom_II"/>
</dbReference>
<protein>
    <recommendedName>
        <fullName evidence="1">D-glycero-beta-D-manno-heptose 1-phosphate adenylyltransferase</fullName>
        <ecNumber evidence="1">2.7.7.70</ecNumber>
    </recommendedName>
</protein>
<feature type="domain" description="Cytidyltransferase-like" evidence="8">
    <location>
        <begin position="22"/>
        <end position="117"/>
    </location>
</feature>
<keyword evidence="2 9" id="KW-0808">Transferase</keyword>
<dbReference type="Pfam" id="PF01467">
    <property type="entry name" value="CTP_transf_like"/>
    <property type="match status" value="1"/>
</dbReference>
<proteinExistence type="predicted"/>
<dbReference type="InterPro" id="IPR050385">
    <property type="entry name" value="Archaeal_FAD_synthase"/>
</dbReference>
<evidence type="ECO:0000256" key="5">
    <source>
        <dbReference type="ARBA" id="ARBA00022840"/>
    </source>
</evidence>
<dbReference type="GO" id="GO:0016779">
    <property type="term" value="F:nucleotidyltransferase activity"/>
    <property type="evidence" value="ECO:0007669"/>
    <property type="project" value="UniProtKB-KW"/>
</dbReference>
<dbReference type="EC" id="2.7.7.70" evidence="1"/>
<dbReference type="InterPro" id="IPR014729">
    <property type="entry name" value="Rossmann-like_a/b/a_fold"/>
</dbReference>
<comment type="catalytic activity">
    <reaction evidence="7">
        <text>D-glycero-beta-D-manno-heptose 1-phosphate + ATP + H(+) = ADP-D-glycero-beta-D-manno-heptose + diphosphate</text>
        <dbReference type="Rhea" id="RHEA:27465"/>
        <dbReference type="ChEBI" id="CHEBI:15378"/>
        <dbReference type="ChEBI" id="CHEBI:30616"/>
        <dbReference type="ChEBI" id="CHEBI:33019"/>
        <dbReference type="ChEBI" id="CHEBI:59967"/>
        <dbReference type="ChEBI" id="CHEBI:61593"/>
        <dbReference type="EC" id="2.7.7.70"/>
    </reaction>
</comment>
<evidence type="ECO:0000256" key="6">
    <source>
        <dbReference type="ARBA" id="ARBA00023277"/>
    </source>
</evidence>
<evidence type="ECO:0000256" key="7">
    <source>
        <dbReference type="ARBA" id="ARBA00047428"/>
    </source>
</evidence>
<dbReference type="PANTHER" id="PTHR43793:SF2">
    <property type="entry name" value="BIFUNCTIONAL PROTEIN HLDE"/>
    <property type="match status" value="1"/>
</dbReference>
<dbReference type="PANTHER" id="PTHR43793">
    <property type="entry name" value="FAD SYNTHASE"/>
    <property type="match status" value="1"/>
</dbReference>
<dbReference type="AlphaFoldDB" id="A0A7W9SRP0"/>
<evidence type="ECO:0000256" key="4">
    <source>
        <dbReference type="ARBA" id="ARBA00022741"/>
    </source>
</evidence>
<dbReference type="GO" id="GO:0016773">
    <property type="term" value="F:phosphotransferase activity, alcohol group as acceptor"/>
    <property type="evidence" value="ECO:0007669"/>
    <property type="project" value="InterPro"/>
</dbReference>
<accession>A0A7W9SRP0</accession>
<evidence type="ECO:0000313" key="10">
    <source>
        <dbReference type="Proteomes" id="UP000520814"/>
    </source>
</evidence>
<keyword evidence="6" id="KW-0119">Carbohydrate metabolism</keyword>
<evidence type="ECO:0000259" key="8">
    <source>
        <dbReference type="Pfam" id="PF01467"/>
    </source>
</evidence>
<organism evidence="9 10">
    <name type="scientific">Armatimonas rosea</name>
    <dbReference type="NCBI Taxonomy" id="685828"/>
    <lineage>
        <taxon>Bacteria</taxon>
        <taxon>Bacillati</taxon>
        <taxon>Armatimonadota</taxon>
        <taxon>Armatimonadia</taxon>
        <taxon>Armatimonadales</taxon>
        <taxon>Armatimonadaceae</taxon>
        <taxon>Armatimonas</taxon>
    </lineage>
</organism>
<evidence type="ECO:0000256" key="1">
    <source>
        <dbReference type="ARBA" id="ARBA00012519"/>
    </source>
</evidence>
<dbReference type="SUPFAM" id="SSF52374">
    <property type="entry name" value="Nucleotidylyl transferase"/>
    <property type="match status" value="1"/>
</dbReference>
<dbReference type="NCBIfam" id="TIGR02199">
    <property type="entry name" value="rfaE_dom_II"/>
    <property type="match status" value="1"/>
</dbReference>
<dbReference type="GO" id="GO:0005975">
    <property type="term" value="P:carbohydrate metabolic process"/>
    <property type="evidence" value="ECO:0007669"/>
    <property type="project" value="InterPro"/>
</dbReference>
<dbReference type="EMBL" id="JACHGW010000003">
    <property type="protein sequence ID" value="MBB6051590.1"/>
    <property type="molecule type" value="Genomic_DNA"/>
</dbReference>